<dbReference type="InterPro" id="IPR036866">
    <property type="entry name" value="RibonucZ/Hydroxyglut_hydro"/>
</dbReference>
<dbReference type="Gene3D" id="1.25.40.880">
    <property type="entry name" value="Alkyl sulfatase, dimerisation domain"/>
    <property type="match status" value="1"/>
</dbReference>
<dbReference type="InterPro" id="IPR029228">
    <property type="entry name" value="Alkyl_sulf_dimr"/>
</dbReference>
<organism evidence="2 3">
    <name type="scientific">Longicatena caecimuris</name>
    <dbReference type="NCBI Taxonomy" id="1796635"/>
    <lineage>
        <taxon>Bacteria</taxon>
        <taxon>Bacillati</taxon>
        <taxon>Bacillota</taxon>
        <taxon>Erysipelotrichia</taxon>
        <taxon>Erysipelotrichales</taxon>
        <taxon>Erysipelotrichaceae</taxon>
        <taxon>Longicatena</taxon>
    </lineage>
</organism>
<accession>A0A4V2VL66</accession>
<dbReference type="PANTHER" id="PTHR43223:SF2">
    <property type="entry name" value="METALLO-BETA-LACTAMASE DOMAIN-CONTAINING PROTEIN"/>
    <property type="match status" value="1"/>
</dbReference>
<dbReference type="GO" id="GO:0018741">
    <property type="term" value="F:linear primary-alkylsulfatase activity"/>
    <property type="evidence" value="ECO:0007669"/>
    <property type="project" value="InterPro"/>
</dbReference>
<dbReference type="GO" id="GO:0046983">
    <property type="term" value="F:protein dimerization activity"/>
    <property type="evidence" value="ECO:0007669"/>
    <property type="project" value="InterPro"/>
</dbReference>
<dbReference type="InterPro" id="IPR052195">
    <property type="entry name" value="Bact_Alkyl/Aryl-Sulfatase"/>
</dbReference>
<dbReference type="InterPro" id="IPR044097">
    <property type="entry name" value="Bds1/SdsA1_MBL-fold"/>
</dbReference>
<proteinExistence type="predicted"/>
<reference evidence="2 3" key="1">
    <citation type="submission" date="2019-03" db="EMBL/GenBank/DDBJ databases">
        <title>Genomic Encyclopedia of Type Strains, Phase IV (KMG-IV): sequencing the most valuable type-strain genomes for metagenomic binning, comparative biology and taxonomic classification.</title>
        <authorList>
            <person name="Goeker M."/>
        </authorList>
    </citation>
    <scope>NUCLEOTIDE SEQUENCE [LARGE SCALE GENOMIC DNA]</scope>
    <source>
        <strain evidence="2 3">DSM 29481</strain>
    </source>
</reference>
<dbReference type="GeneID" id="73795320"/>
<evidence type="ECO:0000313" key="2">
    <source>
        <dbReference type="EMBL" id="TCU62694.1"/>
    </source>
</evidence>
<protein>
    <submittedName>
        <fullName evidence="2">Metallo-beta-lactamase superfamily protein</fullName>
    </submittedName>
</protein>
<dbReference type="AlphaFoldDB" id="A0A4V2VL66"/>
<dbReference type="CDD" id="cd07710">
    <property type="entry name" value="arylsulfatase_Sdsa1-like_MBL-fold"/>
    <property type="match status" value="1"/>
</dbReference>
<dbReference type="RefSeq" id="WP_008688973.1">
    <property type="nucleotide sequence ID" value="NZ_AP024510.1"/>
</dbReference>
<gene>
    <name evidence="2" type="ORF">EDD61_103107</name>
</gene>
<dbReference type="Gene3D" id="3.60.15.30">
    <property type="entry name" value="Metallo-beta-lactamase domain"/>
    <property type="match status" value="1"/>
</dbReference>
<dbReference type="SMART" id="SM00849">
    <property type="entry name" value="Lactamase_B"/>
    <property type="match status" value="1"/>
</dbReference>
<dbReference type="Pfam" id="PF00753">
    <property type="entry name" value="Lactamase_B"/>
    <property type="match status" value="1"/>
</dbReference>
<dbReference type="InterPro" id="IPR038536">
    <property type="entry name" value="Alkyl/aryl-sulf_dimr_sf"/>
</dbReference>
<sequence>MLISNGKQKLTSFTKNYKEAVIEITSGVWFVFGVGHSNAIFIEGATSILLIDTLDSLERGKKLANIIRNHTEKKVKTILYTHGHPDHRGGAGAFSESVSEIIAFEPKMAELEKTAFLKDIQTLRGARQFGYALDDNEAISQGIGIREGVVYGEQRAFVSPTTCYQQDKVIREIDGIQLELVRLVGESEDQMMIWLPQKEVLCCGDNYFGCFPNLYAIRGGQYRNLATWINSIDFMLSYPAKYLLAGHTALIQGKEKIHEVLTNYKNAMDYVLNETLKGMNEGKNAEQLASEIHLPAEYADLPYLGEYYGCVEWTVREIYAAYLGWFDGNPTNLHPLSPEQKASKTVKLMGGKENVFAAAQTALKDRDYQWCLELCDLLIQIDIDKTILEVKATALEKIAEYETSANGRHYYIACAKELRNKISKEFPDNDVVL</sequence>
<evidence type="ECO:0000313" key="3">
    <source>
        <dbReference type="Proteomes" id="UP000295773"/>
    </source>
</evidence>
<feature type="domain" description="Metallo-beta-lactamase" evidence="1">
    <location>
        <begin position="36"/>
        <end position="247"/>
    </location>
</feature>
<dbReference type="PANTHER" id="PTHR43223">
    <property type="entry name" value="ALKYL/ARYL-SULFATASE"/>
    <property type="match status" value="1"/>
</dbReference>
<dbReference type="Proteomes" id="UP000295773">
    <property type="component" value="Unassembled WGS sequence"/>
</dbReference>
<dbReference type="Pfam" id="PF14863">
    <property type="entry name" value="Alkyl_sulf_dimr"/>
    <property type="match status" value="1"/>
</dbReference>
<dbReference type="GO" id="GO:0018909">
    <property type="term" value="P:dodecyl sulfate metabolic process"/>
    <property type="evidence" value="ECO:0007669"/>
    <property type="project" value="InterPro"/>
</dbReference>
<dbReference type="EMBL" id="SMBP01000003">
    <property type="protein sequence ID" value="TCU62694.1"/>
    <property type="molecule type" value="Genomic_DNA"/>
</dbReference>
<evidence type="ECO:0000259" key="1">
    <source>
        <dbReference type="SMART" id="SM00849"/>
    </source>
</evidence>
<keyword evidence="3" id="KW-1185">Reference proteome</keyword>
<name>A0A4V2VL66_9FIRM</name>
<comment type="caution">
    <text evidence="2">The sequence shown here is derived from an EMBL/GenBank/DDBJ whole genome shotgun (WGS) entry which is preliminary data.</text>
</comment>
<dbReference type="SUPFAM" id="SSF56281">
    <property type="entry name" value="Metallo-hydrolase/oxidoreductase"/>
    <property type="match status" value="1"/>
</dbReference>
<dbReference type="InterPro" id="IPR001279">
    <property type="entry name" value="Metallo-B-lactamas"/>
</dbReference>